<comment type="caution">
    <text evidence="2">The sequence shown here is derived from an EMBL/GenBank/DDBJ whole genome shotgun (WGS) entry which is preliminary data.</text>
</comment>
<reference evidence="2" key="1">
    <citation type="journal article" date="2023" name="Mol. Phylogenet. Evol.">
        <title>Genome-scale phylogeny and comparative genomics of the fungal order Sordariales.</title>
        <authorList>
            <person name="Hensen N."/>
            <person name="Bonometti L."/>
            <person name="Westerberg I."/>
            <person name="Brannstrom I.O."/>
            <person name="Guillou S."/>
            <person name="Cros-Aarteil S."/>
            <person name="Calhoun S."/>
            <person name="Haridas S."/>
            <person name="Kuo A."/>
            <person name="Mondo S."/>
            <person name="Pangilinan J."/>
            <person name="Riley R."/>
            <person name="LaButti K."/>
            <person name="Andreopoulos B."/>
            <person name="Lipzen A."/>
            <person name="Chen C."/>
            <person name="Yan M."/>
            <person name="Daum C."/>
            <person name="Ng V."/>
            <person name="Clum A."/>
            <person name="Steindorff A."/>
            <person name="Ohm R.A."/>
            <person name="Martin F."/>
            <person name="Silar P."/>
            <person name="Natvig D.O."/>
            <person name="Lalanne C."/>
            <person name="Gautier V."/>
            <person name="Ament-Velasquez S.L."/>
            <person name="Kruys A."/>
            <person name="Hutchinson M.I."/>
            <person name="Powell A.J."/>
            <person name="Barry K."/>
            <person name="Miller A.N."/>
            <person name="Grigoriev I.V."/>
            <person name="Debuchy R."/>
            <person name="Gladieux P."/>
            <person name="Hiltunen Thoren M."/>
            <person name="Johannesson H."/>
        </authorList>
    </citation>
    <scope>NUCLEOTIDE SEQUENCE</scope>
    <source>
        <strain evidence="2">CBS 731.68</strain>
    </source>
</reference>
<dbReference type="Gene3D" id="2.40.160.20">
    <property type="match status" value="1"/>
</dbReference>
<evidence type="ECO:0000256" key="1">
    <source>
        <dbReference type="SAM" id="MobiDB-lite"/>
    </source>
</evidence>
<dbReference type="EMBL" id="MU853223">
    <property type="protein sequence ID" value="KAK4129047.1"/>
    <property type="molecule type" value="Genomic_DNA"/>
</dbReference>
<dbReference type="Pfam" id="PF11578">
    <property type="entry name" value="DUF3237"/>
    <property type="match status" value="1"/>
</dbReference>
<feature type="compositionally biased region" description="Polar residues" evidence="1">
    <location>
        <begin position="131"/>
        <end position="167"/>
    </location>
</feature>
<feature type="compositionally biased region" description="Pro residues" evidence="1">
    <location>
        <begin position="82"/>
        <end position="101"/>
    </location>
</feature>
<dbReference type="RefSeq" id="XP_062652818.1">
    <property type="nucleotide sequence ID" value="XM_062791797.1"/>
</dbReference>
<proteinExistence type="predicted"/>
<gene>
    <name evidence="2" type="ORF">N657DRAFT_639594</name>
</gene>
<dbReference type="AlphaFoldDB" id="A0AAN6U9Q3"/>
<keyword evidence="3" id="KW-1185">Reference proteome</keyword>
<organism evidence="2 3">
    <name type="scientific">Parathielavia appendiculata</name>
    <dbReference type="NCBI Taxonomy" id="2587402"/>
    <lineage>
        <taxon>Eukaryota</taxon>
        <taxon>Fungi</taxon>
        <taxon>Dikarya</taxon>
        <taxon>Ascomycota</taxon>
        <taxon>Pezizomycotina</taxon>
        <taxon>Sordariomycetes</taxon>
        <taxon>Sordariomycetidae</taxon>
        <taxon>Sordariales</taxon>
        <taxon>Chaetomiaceae</taxon>
        <taxon>Parathielavia</taxon>
    </lineage>
</organism>
<sequence>MPRHTDPDVHAAFVEFRAGPDDKCMSVQCLYCNTKRAKNTTRQKQHLLQCAPYLQAHPEFALQASAAAAAAAAAAASAPAATAPPPPPHPAQSTPIPPPPQATNDVSHGAPAQTPIPPPPYATDDVVGAHITSSFMPNPRINGSPSQGRPSLAMTPNDNRPAQNNAQAGDGTPAAKKQKTKPSPGSVYEIPLRDVHAAFVEFRAKEDDKCMSARCKYCNQVRAKNTSRQREHLMVCPGYQSVLKDKIPANNLRHQFDDDDVAASLALPAPVVSLDFRMSIRVKPKLNVGAGTSGRQSWISCVGGQWAGSWGKGVLLPSGQDTQTTVKDTATRIDARYLMQTNDEHPALIICKMTGWLTGERDVMERLQDPVAADNVAAHRYRLRVNIELETGDERYQEVNTGLWTASGCRRGAEIVYDAYRIG</sequence>
<dbReference type="Proteomes" id="UP001302602">
    <property type="component" value="Unassembled WGS sequence"/>
</dbReference>
<name>A0AAN6U9Q3_9PEZI</name>
<reference evidence="2" key="2">
    <citation type="submission" date="2023-05" db="EMBL/GenBank/DDBJ databases">
        <authorList>
            <consortium name="Lawrence Berkeley National Laboratory"/>
            <person name="Steindorff A."/>
            <person name="Hensen N."/>
            <person name="Bonometti L."/>
            <person name="Westerberg I."/>
            <person name="Brannstrom I.O."/>
            <person name="Guillou S."/>
            <person name="Cros-Aarteil S."/>
            <person name="Calhoun S."/>
            <person name="Haridas S."/>
            <person name="Kuo A."/>
            <person name="Mondo S."/>
            <person name="Pangilinan J."/>
            <person name="Riley R."/>
            <person name="Labutti K."/>
            <person name="Andreopoulos B."/>
            <person name="Lipzen A."/>
            <person name="Chen C."/>
            <person name="Yanf M."/>
            <person name="Daum C."/>
            <person name="Ng V."/>
            <person name="Clum A."/>
            <person name="Ohm R."/>
            <person name="Martin F."/>
            <person name="Silar P."/>
            <person name="Natvig D."/>
            <person name="Lalanne C."/>
            <person name="Gautier V."/>
            <person name="Ament-Velasquez S.L."/>
            <person name="Kruys A."/>
            <person name="Hutchinson M.I."/>
            <person name="Powell A.J."/>
            <person name="Barry K."/>
            <person name="Miller A.N."/>
            <person name="Grigoriev I.V."/>
            <person name="Debuchy R."/>
            <person name="Gladieux P."/>
            <person name="Thoren M.H."/>
            <person name="Johannesson H."/>
        </authorList>
    </citation>
    <scope>NUCLEOTIDE SEQUENCE</scope>
    <source>
        <strain evidence="2">CBS 731.68</strain>
    </source>
</reference>
<dbReference type="InterPro" id="IPR020915">
    <property type="entry name" value="UPF0311"/>
</dbReference>
<dbReference type="PANTHER" id="PTHR37315:SF1">
    <property type="entry name" value="UPF0311 PROTEIN BLR7842"/>
    <property type="match status" value="1"/>
</dbReference>
<dbReference type="PANTHER" id="PTHR37315">
    <property type="entry name" value="UPF0311 PROTEIN BLR7842"/>
    <property type="match status" value="1"/>
</dbReference>
<dbReference type="GeneID" id="87828566"/>
<protein>
    <submittedName>
        <fullName evidence="2">Uncharacterized protein</fullName>
    </submittedName>
</protein>
<accession>A0AAN6U9Q3</accession>
<evidence type="ECO:0000313" key="2">
    <source>
        <dbReference type="EMBL" id="KAK4129047.1"/>
    </source>
</evidence>
<evidence type="ECO:0000313" key="3">
    <source>
        <dbReference type="Proteomes" id="UP001302602"/>
    </source>
</evidence>
<feature type="region of interest" description="Disordered" evidence="1">
    <location>
        <begin position="79"/>
        <end position="188"/>
    </location>
</feature>